<evidence type="ECO:0000313" key="3">
    <source>
        <dbReference type="Proteomes" id="UP001501319"/>
    </source>
</evidence>
<keyword evidence="1" id="KW-1133">Transmembrane helix</keyword>
<keyword evidence="3" id="KW-1185">Reference proteome</keyword>
<comment type="caution">
    <text evidence="2">The sequence shown here is derived from an EMBL/GenBank/DDBJ whole genome shotgun (WGS) entry which is preliminary data.</text>
</comment>
<name>A0ABN2EXH0_9ACTN</name>
<accession>A0ABN2EXH0</accession>
<feature type="transmembrane region" description="Helical" evidence="1">
    <location>
        <begin position="42"/>
        <end position="62"/>
    </location>
</feature>
<keyword evidence="1" id="KW-0812">Transmembrane</keyword>
<evidence type="ECO:0008006" key="4">
    <source>
        <dbReference type="Google" id="ProtNLM"/>
    </source>
</evidence>
<dbReference type="SUPFAM" id="SSF50969">
    <property type="entry name" value="YVTN repeat-like/Quinoprotein amine dehydrogenase"/>
    <property type="match status" value="1"/>
</dbReference>
<dbReference type="EMBL" id="BAAANE010000002">
    <property type="protein sequence ID" value="GAA1621162.1"/>
    <property type="molecule type" value="Genomic_DNA"/>
</dbReference>
<dbReference type="Proteomes" id="UP001501319">
    <property type="component" value="Unassembled WGS sequence"/>
</dbReference>
<dbReference type="InterPro" id="IPR011044">
    <property type="entry name" value="Quino_amine_DH_bsu"/>
</dbReference>
<evidence type="ECO:0000256" key="1">
    <source>
        <dbReference type="SAM" id="Phobius"/>
    </source>
</evidence>
<protein>
    <recommendedName>
        <fullName evidence="4">WD40 repeat domain-containing protein</fullName>
    </recommendedName>
</protein>
<reference evidence="2 3" key="1">
    <citation type="journal article" date="2019" name="Int. J. Syst. Evol. Microbiol.">
        <title>The Global Catalogue of Microorganisms (GCM) 10K type strain sequencing project: providing services to taxonomists for standard genome sequencing and annotation.</title>
        <authorList>
            <consortium name="The Broad Institute Genomics Platform"/>
            <consortium name="The Broad Institute Genome Sequencing Center for Infectious Disease"/>
            <person name="Wu L."/>
            <person name="Ma J."/>
        </authorList>
    </citation>
    <scope>NUCLEOTIDE SEQUENCE [LARGE SCALE GENOMIC DNA]</scope>
    <source>
        <strain evidence="2 3">JCM 14306</strain>
    </source>
</reference>
<gene>
    <name evidence="2" type="ORF">GCM10009744_05160</name>
</gene>
<evidence type="ECO:0000313" key="2">
    <source>
        <dbReference type="EMBL" id="GAA1621162.1"/>
    </source>
</evidence>
<proteinExistence type="predicted"/>
<organism evidence="2 3">
    <name type="scientific">Kribbella alba</name>
    <dbReference type="NCBI Taxonomy" id="190197"/>
    <lineage>
        <taxon>Bacteria</taxon>
        <taxon>Bacillati</taxon>
        <taxon>Actinomycetota</taxon>
        <taxon>Actinomycetes</taxon>
        <taxon>Propionibacteriales</taxon>
        <taxon>Kribbellaceae</taxon>
        <taxon>Kribbella</taxon>
    </lineage>
</organism>
<dbReference type="RefSeq" id="WP_344108200.1">
    <property type="nucleotide sequence ID" value="NZ_BAAANE010000002.1"/>
</dbReference>
<keyword evidence="1" id="KW-0472">Membrane</keyword>
<sequence>MRREDVKTLLGQAADRLPEPDLADAAWAGGVDIRRRRRRSTVAALVLVVLIAVVAALVAGFGGGRAGISPPTTLPSVLTGQIPPTGQIAGLDFWIAPPSGSEAYLDRVATPLGDSLRLPNDPAALQDEPLDQIAAVVLSDPPGPFEPLLLGKNGRWARADVQLTEINTGPPLSAGAVSPNGRFVAFPQHGAVIVVDATNAGVQRFNVPAQDIRSVSWLPDSDRLLLGGPDVAYRILTGQGGFGERSVTELDPSSDPDAVTAPYRLGGGVGQVQLLRYAMNGGWFLTAKPELPAEAWVGQTFTGGNTAARLLVSSRLPQVVTAASRPQMVAAISAQPNRPSRLLVLGETPSATPPPTPGPAAPEIVREPGCCFVLGWFDDNTVLVQVQGWVISWELSTGKVRRVTELEVSRVALGPGIRG</sequence>